<sequence length="625" mass="69634">MQINQSKKDRFHLKKEVQFKVKSKELRIQKGTISKLKQRATYGVGIEKKNETKSIKVKKKPTTTFESSFNKKKEHSSKKQGIKEEKSPLKDTKKNTEAKKKAKDKVASNEQAIKKKKAKEKKKVKKQEKNASFSKSLKQASAKKAVDRSLNALNQEEENEGLQYFQNSTNQGNRLIKTTKKIHGFTSKNEKYAKSVTNGKLDDLRFLGKKEQIVTSKNYTKKPLKKSFKRRKTAKQATRKVRETIVQSITRMASAVLSSNPIGWIIAAVSFLLLFLFGFLLLLNSQNSSASDSGEMYVEHWDGKDAYHSSLLAQRYGIKEEQIDSFIKNEGFTVDNRATGKEFLRLQALSGIDVRMLVAFAQMESSYGTAGVAHDYPKANIFGYGAFDNDPNQGASWDNTRAVSEFRSTQIDSYGNTTIAIMDERAKAFHNNTLKPGQFVYWTKLDAGKPRAAIAEKLDKWIDDHGGTPKPPGGYGPIGGGGGAGLAVLDKLLGKEVSGEFGGITGQCYAVTAYYAHSITPEIILRNGVKASEIGNDYPWDKWKWTVVKEPKYKDIRPGDIINFHAGANMGSWVADSLYGHTGVVGKILGNNQFLLYDQNPGPLKTWTVTYVSGGISSVIHPPKK</sequence>
<feature type="compositionally biased region" description="Basic residues" evidence="1">
    <location>
        <begin position="114"/>
        <end position="126"/>
    </location>
</feature>
<proteinExistence type="predicted"/>
<comment type="caution">
    <text evidence="4">The sequence shown here is derived from an EMBL/GenBank/DDBJ whole genome shotgun (WGS) entry which is preliminary data.</text>
</comment>
<evidence type="ECO:0000313" key="5">
    <source>
        <dbReference type="Proteomes" id="UP000004846"/>
    </source>
</evidence>
<name>A0A125W6L7_ENTFL</name>
<accession>A0A125W6L7</accession>
<feature type="compositionally biased region" description="Basic and acidic residues" evidence="1">
    <location>
        <begin position="81"/>
        <end position="107"/>
    </location>
</feature>
<dbReference type="Gene3D" id="3.90.1720.60">
    <property type="match status" value="1"/>
</dbReference>
<dbReference type="EMBL" id="AEBR01000040">
    <property type="protein sequence ID" value="EFM82951.1"/>
    <property type="molecule type" value="Genomic_DNA"/>
</dbReference>
<feature type="region of interest" description="Disordered" evidence="1">
    <location>
        <begin position="42"/>
        <end position="144"/>
    </location>
</feature>
<keyword evidence="2" id="KW-0472">Membrane</keyword>
<protein>
    <recommendedName>
        <fullName evidence="3">Peptidase C51 domain-containing protein</fullName>
    </recommendedName>
</protein>
<gene>
    <name evidence="4" type="ORF">HMPREF9498_01421</name>
</gene>
<dbReference type="Proteomes" id="UP000004846">
    <property type="component" value="Unassembled WGS sequence"/>
</dbReference>
<keyword evidence="2" id="KW-0812">Transmembrane</keyword>
<feature type="compositionally biased region" description="Basic residues" evidence="1">
    <location>
        <begin position="70"/>
        <end position="80"/>
    </location>
</feature>
<dbReference type="Pfam" id="PF05257">
    <property type="entry name" value="CHAP"/>
    <property type="match status" value="1"/>
</dbReference>
<keyword evidence="2" id="KW-1133">Transmembrane helix</keyword>
<evidence type="ECO:0000313" key="4">
    <source>
        <dbReference type="EMBL" id="EFM82951.1"/>
    </source>
</evidence>
<evidence type="ECO:0000256" key="2">
    <source>
        <dbReference type="SAM" id="Phobius"/>
    </source>
</evidence>
<evidence type="ECO:0000259" key="3">
    <source>
        <dbReference type="Pfam" id="PF05257"/>
    </source>
</evidence>
<feature type="domain" description="Peptidase C51" evidence="3">
    <location>
        <begin position="503"/>
        <end position="600"/>
    </location>
</feature>
<evidence type="ECO:0000256" key="1">
    <source>
        <dbReference type="SAM" id="MobiDB-lite"/>
    </source>
</evidence>
<dbReference type="AlphaFoldDB" id="A0A125W6L7"/>
<dbReference type="HOGENOM" id="CLU_437270_0_0_9"/>
<dbReference type="InterPro" id="IPR007921">
    <property type="entry name" value="CHAP_dom"/>
</dbReference>
<feature type="transmembrane region" description="Helical" evidence="2">
    <location>
        <begin position="261"/>
        <end position="283"/>
    </location>
</feature>
<feature type="compositionally biased region" description="Low complexity" evidence="1">
    <location>
        <begin position="131"/>
        <end position="143"/>
    </location>
</feature>
<reference evidence="4 5" key="1">
    <citation type="submission" date="2010-07" db="EMBL/GenBank/DDBJ databases">
        <authorList>
            <person name="Sid Ahmed O."/>
        </authorList>
    </citation>
    <scope>NUCLEOTIDE SEQUENCE [LARGE SCALE GENOMIC DNA]</scope>
    <source>
        <strain evidence="4 5">TX4248</strain>
    </source>
</reference>
<organism evidence="4 5">
    <name type="scientific">Enterococcus faecalis TX4248</name>
    <dbReference type="NCBI Taxonomy" id="749495"/>
    <lineage>
        <taxon>Bacteria</taxon>
        <taxon>Bacillati</taxon>
        <taxon>Bacillota</taxon>
        <taxon>Bacilli</taxon>
        <taxon>Lactobacillales</taxon>
        <taxon>Enterococcaceae</taxon>
        <taxon>Enterococcus</taxon>
    </lineage>
</organism>